<reference evidence="1" key="1">
    <citation type="submission" date="2021-01" db="EMBL/GenBank/DDBJ databases">
        <title>Whole genome shotgun sequence of Acrocarpospora phusangensis NBRC 108782.</title>
        <authorList>
            <person name="Komaki H."/>
            <person name="Tamura T."/>
        </authorList>
    </citation>
    <scope>NUCLEOTIDE SEQUENCE</scope>
    <source>
        <strain evidence="1">NBRC 108782</strain>
    </source>
</reference>
<comment type="caution">
    <text evidence="1">The sequence shown here is derived from an EMBL/GenBank/DDBJ whole genome shotgun (WGS) entry which is preliminary data.</text>
</comment>
<dbReference type="AlphaFoldDB" id="A0A919Q697"/>
<evidence type="ECO:0000313" key="2">
    <source>
        <dbReference type="Proteomes" id="UP000640052"/>
    </source>
</evidence>
<dbReference type="InterPro" id="IPR035169">
    <property type="entry name" value="DUF5318"/>
</dbReference>
<gene>
    <name evidence="1" type="ORF">Aph01nite_14990</name>
</gene>
<name>A0A919Q697_9ACTN</name>
<dbReference type="Proteomes" id="UP000640052">
    <property type="component" value="Unassembled WGS sequence"/>
</dbReference>
<evidence type="ECO:0008006" key="3">
    <source>
        <dbReference type="Google" id="ProtNLM"/>
    </source>
</evidence>
<evidence type="ECO:0000313" key="1">
    <source>
        <dbReference type="EMBL" id="GIH23189.1"/>
    </source>
</evidence>
<protein>
    <recommendedName>
        <fullName evidence="3">DUF5318 domain-containing protein</fullName>
    </recommendedName>
</protein>
<organism evidence="1 2">
    <name type="scientific">Acrocarpospora phusangensis</name>
    <dbReference type="NCBI Taxonomy" id="1070424"/>
    <lineage>
        <taxon>Bacteria</taxon>
        <taxon>Bacillati</taxon>
        <taxon>Actinomycetota</taxon>
        <taxon>Actinomycetes</taxon>
        <taxon>Streptosporangiales</taxon>
        <taxon>Streptosporangiaceae</taxon>
        <taxon>Acrocarpospora</taxon>
    </lineage>
</organism>
<sequence length="143" mass="15744">MRHDLVKGRNLAHMWSQRSVVDYGLAKRAAIQSIRNGHVESRDVCDAHPHLLRAARVLGEPTKHGCPICERQNVTHVTYVYGDELGRCAGRVKASSDLVGMAHEYEEFRVYVVEVCQGCGWNHLAVSFLLGTGDPPARGGLPG</sequence>
<accession>A0A919Q697</accession>
<keyword evidence="2" id="KW-1185">Reference proteome</keyword>
<proteinExistence type="predicted"/>
<dbReference type="Pfam" id="PF17249">
    <property type="entry name" value="DUF5318"/>
    <property type="match status" value="1"/>
</dbReference>
<dbReference type="EMBL" id="BOOA01000009">
    <property type="protein sequence ID" value="GIH23189.1"/>
    <property type="molecule type" value="Genomic_DNA"/>
</dbReference>